<dbReference type="PIRSF" id="PIRSF000654">
    <property type="entry name" value="Integrin-linked_kinase"/>
    <property type="match status" value="1"/>
</dbReference>
<evidence type="ECO:0000256" key="2">
    <source>
        <dbReference type="ARBA" id="ARBA00012513"/>
    </source>
</evidence>
<dbReference type="InterPro" id="IPR050629">
    <property type="entry name" value="STE20/SPS1-PAK"/>
</dbReference>
<dbReference type="EC" id="2.7.11.1" evidence="2"/>
<dbReference type="SUPFAM" id="SSF56112">
    <property type="entry name" value="Protein kinase-like (PK-like)"/>
    <property type="match status" value="1"/>
</dbReference>
<evidence type="ECO:0000256" key="6">
    <source>
        <dbReference type="ARBA" id="ARBA00022777"/>
    </source>
</evidence>
<evidence type="ECO:0000256" key="3">
    <source>
        <dbReference type="ARBA" id="ARBA00022527"/>
    </source>
</evidence>
<dbReference type="PANTHER" id="PTHR48012">
    <property type="entry name" value="STERILE20-LIKE KINASE, ISOFORM B-RELATED"/>
    <property type="match status" value="1"/>
</dbReference>
<dbReference type="Pfam" id="PF00069">
    <property type="entry name" value="Pkinase"/>
    <property type="match status" value="1"/>
</dbReference>
<evidence type="ECO:0000256" key="10">
    <source>
        <dbReference type="PROSITE-ProRule" id="PRU10141"/>
    </source>
</evidence>
<dbReference type="AlphaFoldDB" id="A0A1E4TCV7"/>
<evidence type="ECO:0000256" key="1">
    <source>
        <dbReference type="ARBA" id="ARBA00008874"/>
    </source>
</evidence>
<dbReference type="SMART" id="SM00220">
    <property type="entry name" value="S_TKc"/>
    <property type="match status" value="1"/>
</dbReference>
<evidence type="ECO:0000313" key="14">
    <source>
        <dbReference type="Proteomes" id="UP000095023"/>
    </source>
</evidence>
<dbReference type="InterPro" id="IPR017441">
    <property type="entry name" value="Protein_kinase_ATP_BS"/>
</dbReference>
<proteinExistence type="inferred from homology"/>
<evidence type="ECO:0000256" key="11">
    <source>
        <dbReference type="RuleBase" id="RU000304"/>
    </source>
</evidence>
<dbReference type="EMBL" id="KV453843">
    <property type="protein sequence ID" value="ODV89595.1"/>
    <property type="molecule type" value="Genomic_DNA"/>
</dbReference>
<dbReference type="OrthoDB" id="248923at2759"/>
<reference evidence="14" key="1">
    <citation type="submission" date="2016-02" db="EMBL/GenBank/DDBJ databases">
        <title>Comparative genomics of biotechnologically important yeasts.</title>
        <authorList>
            <consortium name="DOE Joint Genome Institute"/>
            <person name="Riley R."/>
            <person name="Haridas S."/>
            <person name="Wolfe K.H."/>
            <person name="Lopes M.R."/>
            <person name="Hittinger C.T."/>
            <person name="Goker M."/>
            <person name="Salamov A."/>
            <person name="Wisecaver J."/>
            <person name="Long T.M."/>
            <person name="Aerts A.L."/>
            <person name="Barry K."/>
            <person name="Choi C."/>
            <person name="Clum A."/>
            <person name="Coughlan A.Y."/>
            <person name="Deshpande S."/>
            <person name="Douglass A.P."/>
            <person name="Hanson S.J."/>
            <person name="Klenk H.-P."/>
            <person name="Labutti K."/>
            <person name="Lapidus A."/>
            <person name="Lindquist E."/>
            <person name="Lipzen A."/>
            <person name="Meier-Kolthoff J.P."/>
            <person name="Ohm R.A."/>
            <person name="Otillar R.P."/>
            <person name="Pangilinan J."/>
            <person name="Peng Y."/>
            <person name="Rokas A."/>
            <person name="Rosa C.A."/>
            <person name="Scheuner C."/>
            <person name="Sibirny A.A."/>
            <person name="Slot J.C."/>
            <person name="Stielow J.B."/>
            <person name="Sun H."/>
            <person name="Kurtzman C.P."/>
            <person name="Blackwell M."/>
            <person name="Jeffries T.W."/>
            <person name="Grigoriev I.V."/>
        </authorList>
    </citation>
    <scope>NUCLEOTIDE SEQUENCE [LARGE SCALE GENOMIC DNA]</scope>
    <source>
        <strain evidence="14">NRRL Y-17796</strain>
    </source>
</reference>
<dbReference type="GO" id="GO:0005737">
    <property type="term" value="C:cytoplasm"/>
    <property type="evidence" value="ECO:0007669"/>
    <property type="project" value="TreeGrafter"/>
</dbReference>
<gene>
    <name evidence="13" type="ORF">CANCADRAFT_28849</name>
</gene>
<evidence type="ECO:0000256" key="8">
    <source>
        <dbReference type="ARBA" id="ARBA00047899"/>
    </source>
</evidence>
<dbReference type="GO" id="GO:0005524">
    <property type="term" value="F:ATP binding"/>
    <property type="evidence" value="ECO:0007669"/>
    <property type="project" value="UniProtKB-UniRule"/>
</dbReference>
<keyword evidence="14" id="KW-1185">Reference proteome</keyword>
<feature type="non-terminal residue" evidence="13">
    <location>
        <position position="270"/>
    </location>
</feature>
<organism evidence="13 14">
    <name type="scientific">Tortispora caseinolytica NRRL Y-17796</name>
    <dbReference type="NCBI Taxonomy" id="767744"/>
    <lineage>
        <taxon>Eukaryota</taxon>
        <taxon>Fungi</taxon>
        <taxon>Dikarya</taxon>
        <taxon>Ascomycota</taxon>
        <taxon>Saccharomycotina</taxon>
        <taxon>Trigonopsidomycetes</taxon>
        <taxon>Trigonopsidales</taxon>
        <taxon>Trigonopsidaceae</taxon>
        <taxon>Tortispora</taxon>
    </lineage>
</organism>
<dbReference type="InterPro" id="IPR008271">
    <property type="entry name" value="Ser/Thr_kinase_AS"/>
</dbReference>
<evidence type="ECO:0000256" key="7">
    <source>
        <dbReference type="ARBA" id="ARBA00022840"/>
    </source>
</evidence>
<comment type="catalytic activity">
    <reaction evidence="9">
        <text>L-seryl-[protein] + ATP = O-phospho-L-seryl-[protein] + ADP + H(+)</text>
        <dbReference type="Rhea" id="RHEA:17989"/>
        <dbReference type="Rhea" id="RHEA-COMP:9863"/>
        <dbReference type="Rhea" id="RHEA-COMP:11604"/>
        <dbReference type="ChEBI" id="CHEBI:15378"/>
        <dbReference type="ChEBI" id="CHEBI:29999"/>
        <dbReference type="ChEBI" id="CHEBI:30616"/>
        <dbReference type="ChEBI" id="CHEBI:83421"/>
        <dbReference type="ChEBI" id="CHEBI:456216"/>
        <dbReference type="EC" id="2.7.11.1"/>
    </reaction>
</comment>
<keyword evidence="7 10" id="KW-0067">ATP-binding</keyword>
<evidence type="ECO:0000259" key="12">
    <source>
        <dbReference type="PROSITE" id="PS50011"/>
    </source>
</evidence>
<keyword evidence="6" id="KW-0418">Kinase</keyword>
<comment type="similarity">
    <text evidence="1">Belongs to the protein kinase superfamily. STE Ser/Thr protein kinase family. STE20 subfamily.</text>
</comment>
<evidence type="ECO:0000256" key="9">
    <source>
        <dbReference type="ARBA" id="ARBA00048679"/>
    </source>
</evidence>
<dbReference type="PANTHER" id="PTHR48012:SF10">
    <property type="entry name" value="FI20177P1"/>
    <property type="match status" value="1"/>
</dbReference>
<dbReference type="InterPro" id="IPR000719">
    <property type="entry name" value="Prot_kinase_dom"/>
</dbReference>
<keyword evidence="4" id="KW-0808">Transferase</keyword>
<keyword evidence="3 11" id="KW-0723">Serine/threonine-protein kinase</keyword>
<evidence type="ECO:0000313" key="13">
    <source>
        <dbReference type="EMBL" id="ODV89595.1"/>
    </source>
</evidence>
<feature type="binding site" evidence="10">
    <location>
        <position position="48"/>
    </location>
    <ligand>
        <name>ATP</name>
        <dbReference type="ChEBI" id="CHEBI:30616"/>
    </ligand>
</feature>
<dbReference type="PROSITE" id="PS00108">
    <property type="entry name" value="PROTEIN_KINASE_ST"/>
    <property type="match status" value="1"/>
</dbReference>
<evidence type="ECO:0000256" key="4">
    <source>
        <dbReference type="ARBA" id="ARBA00022679"/>
    </source>
</evidence>
<evidence type="ECO:0000256" key="5">
    <source>
        <dbReference type="ARBA" id="ARBA00022741"/>
    </source>
</evidence>
<comment type="catalytic activity">
    <reaction evidence="8">
        <text>L-threonyl-[protein] + ATP = O-phospho-L-threonyl-[protein] + ADP + H(+)</text>
        <dbReference type="Rhea" id="RHEA:46608"/>
        <dbReference type="Rhea" id="RHEA-COMP:11060"/>
        <dbReference type="Rhea" id="RHEA-COMP:11605"/>
        <dbReference type="ChEBI" id="CHEBI:15378"/>
        <dbReference type="ChEBI" id="CHEBI:30013"/>
        <dbReference type="ChEBI" id="CHEBI:30616"/>
        <dbReference type="ChEBI" id="CHEBI:61977"/>
        <dbReference type="ChEBI" id="CHEBI:456216"/>
        <dbReference type="EC" id="2.7.11.1"/>
    </reaction>
</comment>
<dbReference type="InterPro" id="IPR011009">
    <property type="entry name" value="Kinase-like_dom_sf"/>
</dbReference>
<accession>A0A1E4TCV7</accession>
<feature type="domain" description="Protein kinase" evidence="12">
    <location>
        <begin position="12"/>
        <end position="270"/>
    </location>
</feature>
<dbReference type="Proteomes" id="UP000095023">
    <property type="component" value="Unassembled WGS sequence"/>
</dbReference>
<dbReference type="GO" id="GO:0004674">
    <property type="term" value="F:protein serine/threonine kinase activity"/>
    <property type="evidence" value="ECO:0007669"/>
    <property type="project" value="UniProtKB-KW"/>
</dbReference>
<sequence length="270" mass="29531">MVNSESELDVPYVLKGKIGRGAFGSVYRAVVQNGVATVAQPRSVVAVKIIDFDDTGDDVNVITREITMLSQLNSPYITRYLSSHIYDSELWIAMEYCSGGSCAALLKHGVFKEPEISFVMNQVLCGLSYLHSERIIHRDIKGANILVSGDGQVKLADFGVSGKITCTISKLNSFVGSPYWMAPEVINNCSYNTTVDIWSLGITAIELAKGTPPLSDLDPMNALLKIICNPPPALTPRADFSKKFHGFLSLCLSKNPENRPSATTLLKHRF</sequence>
<dbReference type="Gene3D" id="1.10.510.10">
    <property type="entry name" value="Transferase(Phosphotransferase) domain 1"/>
    <property type="match status" value="1"/>
</dbReference>
<dbReference type="PROSITE" id="PS00107">
    <property type="entry name" value="PROTEIN_KINASE_ATP"/>
    <property type="match status" value="1"/>
</dbReference>
<name>A0A1E4TCV7_9ASCO</name>
<dbReference type="FunFam" id="1.10.510.10:FF:000421">
    <property type="entry name" value="Serine/threonine-protein kinase PAK 6"/>
    <property type="match status" value="1"/>
</dbReference>
<protein>
    <recommendedName>
        <fullName evidence="2">non-specific serine/threonine protein kinase</fullName>
        <ecNumber evidence="2">2.7.11.1</ecNumber>
    </recommendedName>
</protein>
<keyword evidence="5 10" id="KW-0547">Nucleotide-binding</keyword>
<dbReference type="PROSITE" id="PS50011">
    <property type="entry name" value="PROTEIN_KINASE_DOM"/>
    <property type="match status" value="1"/>
</dbReference>